<dbReference type="GO" id="GO:0016887">
    <property type="term" value="F:ATP hydrolysis activity"/>
    <property type="evidence" value="ECO:0007669"/>
    <property type="project" value="InterPro"/>
</dbReference>
<reference evidence="6 8" key="1">
    <citation type="journal article" date="2018" name="Nat. Biotechnol.">
        <title>A standardized bacterial taxonomy based on genome phylogeny substantially revises the tree of life.</title>
        <authorList>
            <person name="Parks D.H."/>
            <person name="Chuvochina M."/>
            <person name="Waite D.W."/>
            <person name="Rinke C."/>
            <person name="Skarshewski A."/>
            <person name="Chaumeil P.A."/>
            <person name="Hugenholtz P."/>
        </authorList>
    </citation>
    <scope>NUCLEOTIDE SEQUENCE [LARGE SCALE GENOMIC DNA]</scope>
    <source>
        <strain evidence="6">UBA12544</strain>
    </source>
</reference>
<dbReference type="AlphaFoldDB" id="A0A101E4X7"/>
<proteinExistence type="inferred from homology"/>
<evidence type="ECO:0000256" key="1">
    <source>
        <dbReference type="ARBA" id="ARBA00005417"/>
    </source>
</evidence>
<organism evidence="7 9">
    <name type="scientific">Caldanaerobacter subterraneus</name>
    <dbReference type="NCBI Taxonomy" id="911092"/>
    <lineage>
        <taxon>Bacteria</taxon>
        <taxon>Bacillati</taxon>
        <taxon>Bacillota</taxon>
        <taxon>Clostridia</taxon>
        <taxon>Thermoanaerobacterales</taxon>
        <taxon>Thermoanaerobacteraceae</taxon>
        <taxon>Caldanaerobacter</taxon>
    </lineage>
</organism>
<accession>A0A101E4X7</accession>
<keyword evidence="2" id="KW-0813">Transport</keyword>
<dbReference type="InterPro" id="IPR027417">
    <property type="entry name" value="P-loop_NTPase"/>
</dbReference>
<dbReference type="EMBL" id="DOLB01000123">
    <property type="protein sequence ID" value="HBT49810.1"/>
    <property type="molecule type" value="Genomic_DNA"/>
</dbReference>
<dbReference type="SUPFAM" id="SSF52540">
    <property type="entry name" value="P-loop containing nucleoside triphosphate hydrolases"/>
    <property type="match status" value="1"/>
</dbReference>
<dbReference type="Proteomes" id="UP000264445">
    <property type="component" value="Unassembled WGS sequence"/>
</dbReference>
<evidence type="ECO:0000256" key="3">
    <source>
        <dbReference type="ARBA" id="ARBA00022741"/>
    </source>
</evidence>
<evidence type="ECO:0000313" key="6">
    <source>
        <dbReference type="EMBL" id="HBT49810.1"/>
    </source>
</evidence>
<dbReference type="Gene3D" id="3.40.50.300">
    <property type="entry name" value="P-loop containing nucleotide triphosphate hydrolases"/>
    <property type="match status" value="1"/>
</dbReference>
<name>A0A101E4X7_9THEO</name>
<dbReference type="InterPro" id="IPR003439">
    <property type="entry name" value="ABC_transporter-like_ATP-bd"/>
</dbReference>
<evidence type="ECO:0000313" key="8">
    <source>
        <dbReference type="Proteomes" id="UP000264445"/>
    </source>
</evidence>
<comment type="similarity">
    <text evidence="1">Belongs to the ABC transporter superfamily.</text>
</comment>
<evidence type="ECO:0000256" key="2">
    <source>
        <dbReference type="ARBA" id="ARBA00022448"/>
    </source>
</evidence>
<reference evidence="7 9" key="2">
    <citation type="submission" date="2019-03" db="EMBL/GenBank/DDBJ databases">
        <title>Genomic Encyclopedia of Type Strains, Phase IV (KMG-IV): sequencing the most valuable type-strain genomes for metagenomic binning, comparative biology and taxonomic classification.</title>
        <authorList>
            <person name="Goeker M."/>
        </authorList>
    </citation>
    <scope>NUCLEOTIDE SEQUENCE [LARGE SCALE GENOMIC DNA]</scope>
    <source>
        <strain evidence="7 9">DSM 13054</strain>
    </source>
</reference>
<dbReference type="SMART" id="SM00382">
    <property type="entry name" value="AAA"/>
    <property type="match status" value="1"/>
</dbReference>
<dbReference type="PANTHER" id="PTHR42711:SF5">
    <property type="entry name" value="ABC TRANSPORTER ATP-BINDING PROTEIN NATA"/>
    <property type="match status" value="1"/>
</dbReference>
<sequence>MGALIKTVDLTKVYPNGIKANDAINILVEEGEIVGIIGPNGAGKTTLIRQILGLLRPTEGRIEILGEDISKRPSIIKDNIGYCPQSILYFPSLTVKETIEFALKFKGVKKEELSQKVDKVLKESGLEGFKNYAGYMLSSGLMRMLLLNIAIAREAPILILDEPTAMIDIISKTQVWERISQLKSENKRAILIASHDMNEIKSLCDRVYVIVKGKIIAEGSPEEISTLMKMPVEMTFIPLDGEKVESILEFSHPVSFTKHGSVFDVSFEELDKGIEFINKLKEVTEIKYLELESPSFEKTILKLLKEGDKNE</sequence>
<gene>
    <name evidence="6" type="ORF">DEA61_08315</name>
    <name evidence="7" type="ORF">EV203_10475</name>
</gene>
<dbReference type="Pfam" id="PF00005">
    <property type="entry name" value="ABC_tran"/>
    <property type="match status" value="1"/>
</dbReference>
<dbReference type="InterPro" id="IPR003593">
    <property type="entry name" value="AAA+_ATPase"/>
</dbReference>
<protein>
    <submittedName>
        <fullName evidence="6">ABC transporter ATP-binding protein</fullName>
    </submittedName>
    <submittedName>
        <fullName evidence="7">ABC-2 type transport system ATP-binding protein</fullName>
    </submittedName>
</protein>
<dbReference type="PANTHER" id="PTHR42711">
    <property type="entry name" value="ABC TRANSPORTER ATP-BINDING PROTEIN"/>
    <property type="match status" value="1"/>
</dbReference>
<evidence type="ECO:0000256" key="4">
    <source>
        <dbReference type="ARBA" id="ARBA00022840"/>
    </source>
</evidence>
<feature type="domain" description="ABC transporter" evidence="5">
    <location>
        <begin position="5"/>
        <end position="237"/>
    </location>
</feature>
<evidence type="ECO:0000259" key="5">
    <source>
        <dbReference type="PROSITE" id="PS50893"/>
    </source>
</evidence>
<dbReference type="PROSITE" id="PS50893">
    <property type="entry name" value="ABC_TRANSPORTER_2"/>
    <property type="match status" value="1"/>
</dbReference>
<dbReference type="Proteomes" id="UP000294886">
    <property type="component" value="Unassembled WGS sequence"/>
</dbReference>
<dbReference type="InterPro" id="IPR050763">
    <property type="entry name" value="ABC_transporter_ATP-binding"/>
</dbReference>
<keyword evidence="4 7" id="KW-0067">ATP-binding</keyword>
<dbReference type="EMBL" id="SLWU01000004">
    <property type="protein sequence ID" value="TCO67989.1"/>
    <property type="molecule type" value="Genomic_DNA"/>
</dbReference>
<evidence type="ECO:0000313" key="7">
    <source>
        <dbReference type="EMBL" id="TCO67989.1"/>
    </source>
</evidence>
<keyword evidence="3" id="KW-0547">Nucleotide-binding</keyword>
<comment type="caution">
    <text evidence="7">The sequence shown here is derived from an EMBL/GenBank/DDBJ whole genome shotgun (WGS) entry which is preliminary data.</text>
</comment>
<dbReference type="GO" id="GO:0005524">
    <property type="term" value="F:ATP binding"/>
    <property type="evidence" value="ECO:0007669"/>
    <property type="project" value="UniProtKB-KW"/>
</dbReference>
<evidence type="ECO:0000313" key="9">
    <source>
        <dbReference type="Proteomes" id="UP000294886"/>
    </source>
</evidence>
<dbReference type="RefSeq" id="WP_132039073.1">
    <property type="nucleotide sequence ID" value="NZ_DOLB01000123.1"/>
</dbReference>